<evidence type="ECO:0000256" key="5">
    <source>
        <dbReference type="ARBA" id="ARBA00022475"/>
    </source>
</evidence>
<dbReference type="Proteomes" id="UP000184512">
    <property type="component" value="Unassembled WGS sequence"/>
</dbReference>
<dbReference type="RefSeq" id="WP_073189836.1">
    <property type="nucleotide sequence ID" value="NZ_FQZG01000069.1"/>
</dbReference>
<proteinExistence type="inferred from homology"/>
<evidence type="ECO:0000256" key="11">
    <source>
        <dbReference type="ARBA" id="ARBA00023285"/>
    </source>
</evidence>
<dbReference type="HAMAP" id="MF_01462">
    <property type="entry name" value="CbiM"/>
    <property type="match status" value="1"/>
</dbReference>
<evidence type="ECO:0000256" key="13">
    <source>
        <dbReference type="HAMAP-Rule" id="MF_01462"/>
    </source>
</evidence>
<keyword evidence="6 13" id="KW-0169">Cobalamin biosynthesis</keyword>
<feature type="transmembrane region" description="Helical" evidence="13">
    <location>
        <begin position="182"/>
        <end position="204"/>
    </location>
</feature>
<comment type="subcellular location">
    <subcellularLocation>
        <location evidence="1">Cell inner membrane</location>
        <topology evidence="1">Multi-pass membrane protein</topology>
    </subcellularLocation>
    <subcellularLocation>
        <location evidence="13">Cell membrane</location>
        <topology evidence="13">Multi-pass membrane protein</topology>
    </subcellularLocation>
</comment>
<keyword evidence="4 13" id="KW-0813">Transport</keyword>
<evidence type="ECO:0000256" key="4">
    <source>
        <dbReference type="ARBA" id="ARBA00022448"/>
    </source>
</evidence>
<keyword evidence="10 13" id="KW-0472">Membrane</keyword>
<evidence type="ECO:0000256" key="6">
    <source>
        <dbReference type="ARBA" id="ARBA00022573"/>
    </source>
</evidence>
<evidence type="ECO:0000313" key="15">
    <source>
        <dbReference type="Proteomes" id="UP000184512"/>
    </source>
</evidence>
<dbReference type="NCBIfam" id="TIGR00123">
    <property type="entry name" value="cbiM"/>
    <property type="match status" value="1"/>
</dbReference>
<dbReference type="GO" id="GO:0043190">
    <property type="term" value="C:ATP-binding cassette (ABC) transporter complex"/>
    <property type="evidence" value="ECO:0007669"/>
    <property type="project" value="InterPro"/>
</dbReference>
<dbReference type="GO" id="GO:0009236">
    <property type="term" value="P:cobalamin biosynthetic process"/>
    <property type="evidence" value="ECO:0007669"/>
    <property type="project" value="UniProtKB-UniRule"/>
</dbReference>
<organism evidence="14 15">
    <name type="scientific">Tessaracoccus bendigoensis DSM 12906</name>
    <dbReference type="NCBI Taxonomy" id="1123357"/>
    <lineage>
        <taxon>Bacteria</taxon>
        <taxon>Bacillati</taxon>
        <taxon>Actinomycetota</taxon>
        <taxon>Actinomycetes</taxon>
        <taxon>Propionibacteriales</taxon>
        <taxon>Propionibacteriaceae</taxon>
        <taxon>Tessaracoccus</taxon>
    </lineage>
</organism>
<accession>A0A1M6LBW9</accession>
<dbReference type="PANTHER" id="PTHR43627">
    <property type="match status" value="1"/>
</dbReference>
<dbReference type="Gene3D" id="1.10.1760.20">
    <property type="match status" value="1"/>
</dbReference>
<dbReference type="InterPro" id="IPR018024">
    <property type="entry name" value="CbiM"/>
</dbReference>
<keyword evidence="7 13" id="KW-0812">Transmembrane</keyword>
<dbReference type="NCBIfam" id="NF006184">
    <property type="entry name" value="PRK08319.1"/>
    <property type="match status" value="1"/>
</dbReference>
<evidence type="ECO:0000256" key="3">
    <source>
        <dbReference type="ARBA" id="ARBA00022426"/>
    </source>
</evidence>
<protein>
    <recommendedName>
        <fullName evidence="13">Cobalt transport protein CbiM</fullName>
    </recommendedName>
    <alternativeName>
        <fullName evidence="13">Energy-coupling factor transporter probable substrate-capture protein CbiM</fullName>
        <shortName evidence="13">ECF transporter S component CbiM</shortName>
    </alternativeName>
</protein>
<dbReference type="STRING" id="1123357.SAMN02745244_03040"/>
<gene>
    <name evidence="13" type="primary">cbiM</name>
    <name evidence="14" type="ORF">SAMN02745244_03040</name>
</gene>
<evidence type="ECO:0000313" key="14">
    <source>
        <dbReference type="EMBL" id="SHJ68659.1"/>
    </source>
</evidence>
<keyword evidence="15" id="KW-1185">Reference proteome</keyword>
<evidence type="ECO:0000256" key="1">
    <source>
        <dbReference type="ARBA" id="ARBA00004429"/>
    </source>
</evidence>
<dbReference type="FunFam" id="1.10.1760.20:FF:000001">
    <property type="entry name" value="Cobalt transport protein CbiM"/>
    <property type="match status" value="1"/>
</dbReference>
<keyword evidence="3 13" id="KW-0171">Cobalt transport</keyword>
<dbReference type="Pfam" id="PF01891">
    <property type="entry name" value="CbiM"/>
    <property type="match status" value="1"/>
</dbReference>
<dbReference type="EMBL" id="FQZG01000069">
    <property type="protein sequence ID" value="SHJ68659.1"/>
    <property type="molecule type" value="Genomic_DNA"/>
</dbReference>
<keyword evidence="8 13" id="KW-1133">Transmembrane helix</keyword>
<evidence type="ECO:0000256" key="12">
    <source>
        <dbReference type="ARBA" id="ARBA00060918"/>
    </source>
</evidence>
<dbReference type="PANTHER" id="PTHR43627:SF1">
    <property type="entry name" value="COBALT TRANSPORT PROTEIN CBIM"/>
    <property type="match status" value="1"/>
</dbReference>
<comment type="pathway">
    <text evidence="2 13">Cofactor biosynthesis; adenosylcobalamin biosynthesis.</text>
</comment>
<keyword evidence="5 13" id="KW-1003">Cell membrane</keyword>
<dbReference type="OrthoDB" id="9809846at2"/>
<dbReference type="GO" id="GO:0015087">
    <property type="term" value="F:cobalt ion transmembrane transporter activity"/>
    <property type="evidence" value="ECO:0007669"/>
    <property type="project" value="UniProtKB-UniRule"/>
</dbReference>
<keyword evidence="9 13" id="KW-0406">Ion transport</keyword>
<evidence type="ECO:0000256" key="9">
    <source>
        <dbReference type="ARBA" id="ARBA00023065"/>
    </source>
</evidence>
<evidence type="ECO:0000256" key="2">
    <source>
        <dbReference type="ARBA" id="ARBA00004953"/>
    </source>
</evidence>
<dbReference type="InterPro" id="IPR002751">
    <property type="entry name" value="CbiM/NikMN"/>
</dbReference>
<feature type="transmembrane region" description="Helical" evidence="13">
    <location>
        <begin position="75"/>
        <end position="99"/>
    </location>
</feature>
<feature type="transmembrane region" description="Helical" evidence="13">
    <location>
        <begin position="139"/>
        <end position="162"/>
    </location>
</feature>
<sequence length="226" mass="23377">MHIAEGFLPPIQCAVWFAASAPFVIHGARAVIAKAKESPENKLLLAAAGAFTFVLSAIKLPSVTGSSSHPTGTGAGAILFGPPVMAFLGTIVLLFQALLLAHGGLTTLGANVFSMAIAGPWAGYGIWKLIRRTSAPAWVGVFFAMAVADLVTYCVTSVQLAIAFPDAASGFAGALTKFLTVFAVTQIPLAVAEGVLGVLLFGFFTRVAAPELLRLGVLKEKEVAHV</sequence>
<comment type="subunit">
    <text evidence="13">Forms an energy-coupling factor (ECF) transporter complex composed of an ATP-binding protein (A component, CbiO), a transmembrane protein (T component, CbiQ) and 2 possible substrate-capture proteins (S components, CbiM and CbiN) of unknown stoichimetry.</text>
</comment>
<name>A0A1M6LBW9_9ACTN</name>
<keyword evidence="11 13" id="KW-0170">Cobalt</keyword>
<dbReference type="UniPathway" id="UPA00148"/>
<feature type="transmembrane region" description="Helical" evidence="13">
    <location>
        <begin position="105"/>
        <end position="127"/>
    </location>
</feature>
<comment type="function">
    <text evidence="13">Part of the energy-coupling factor (ECF) transporter complex CbiMNOQ involved in cobalt import.</text>
</comment>
<evidence type="ECO:0000256" key="10">
    <source>
        <dbReference type="ARBA" id="ARBA00023136"/>
    </source>
</evidence>
<evidence type="ECO:0000256" key="7">
    <source>
        <dbReference type="ARBA" id="ARBA00022692"/>
    </source>
</evidence>
<evidence type="ECO:0000256" key="8">
    <source>
        <dbReference type="ARBA" id="ARBA00022989"/>
    </source>
</evidence>
<comment type="similarity">
    <text evidence="12 13">Belongs to the CbiM family.</text>
</comment>
<reference evidence="14 15" key="1">
    <citation type="submission" date="2016-11" db="EMBL/GenBank/DDBJ databases">
        <authorList>
            <person name="Jaros S."/>
            <person name="Januszkiewicz K."/>
            <person name="Wedrychowicz H."/>
        </authorList>
    </citation>
    <scope>NUCLEOTIDE SEQUENCE [LARGE SCALE GENOMIC DNA]</scope>
    <source>
        <strain evidence="14 15">DSM 12906</strain>
    </source>
</reference>
<feature type="transmembrane region" description="Helical" evidence="13">
    <location>
        <begin position="43"/>
        <end position="63"/>
    </location>
</feature>
<dbReference type="AlphaFoldDB" id="A0A1M6LBW9"/>